<dbReference type="AlphaFoldDB" id="A0A9J6AV90"/>
<dbReference type="EMBL" id="JACXVP010000002">
    <property type="protein sequence ID" value="KAG5628055.1"/>
    <property type="molecule type" value="Genomic_DNA"/>
</dbReference>
<name>A0A9J6AV90_SOLCO</name>
<proteinExistence type="predicted"/>
<organism evidence="1 2">
    <name type="scientific">Solanum commersonii</name>
    <name type="common">Commerson's wild potato</name>
    <name type="synonym">Commerson's nightshade</name>
    <dbReference type="NCBI Taxonomy" id="4109"/>
    <lineage>
        <taxon>Eukaryota</taxon>
        <taxon>Viridiplantae</taxon>
        <taxon>Streptophyta</taxon>
        <taxon>Embryophyta</taxon>
        <taxon>Tracheophyta</taxon>
        <taxon>Spermatophyta</taxon>
        <taxon>Magnoliopsida</taxon>
        <taxon>eudicotyledons</taxon>
        <taxon>Gunneridae</taxon>
        <taxon>Pentapetalae</taxon>
        <taxon>asterids</taxon>
        <taxon>lamiids</taxon>
        <taxon>Solanales</taxon>
        <taxon>Solanaceae</taxon>
        <taxon>Solanoideae</taxon>
        <taxon>Solaneae</taxon>
        <taxon>Solanum</taxon>
    </lineage>
</organism>
<comment type="caution">
    <text evidence="1">The sequence shown here is derived from an EMBL/GenBank/DDBJ whole genome shotgun (WGS) entry which is preliminary data.</text>
</comment>
<protein>
    <submittedName>
        <fullName evidence="1">Uncharacterized protein</fullName>
    </submittedName>
</protein>
<keyword evidence="2" id="KW-1185">Reference proteome</keyword>
<reference evidence="1 2" key="1">
    <citation type="submission" date="2020-09" db="EMBL/GenBank/DDBJ databases">
        <title>De no assembly of potato wild relative species, Solanum commersonii.</title>
        <authorList>
            <person name="Cho K."/>
        </authorList>
    </citation>
    <scope>NUCLEOTIDE SEQUENCE [LARGE SCALE GENOMIC DNA]</scope>
    <source>
        <strain evidence="1">LZ3.2</strain>
        <tissue evidence="1">Leaf</tissue>
    </source>
</reference>
<evidence type="ECO:0000313" key="2">
    <source>
        <dbReference type="Proteomes" id="UP000824120"/>
    </source>
</evidence>
<evidence type="ECO:0000313" key="1">
    <source>
        <dbReference type="EMBL" id="KAG5628055.1"/>
    </source>
</evidence>
<gene>
    <name evidence="1" type="ORF">H5410_013273</name>
</gene>
<accession>A0A9J6AV90</accession>
<dbReference type="Proteomes" id="UP000824120">
    <property type="component" value="Chromosome 2"/>
</dbReference>
<sequence length="64" mass="7267">MLGAIMLVKYCTPSIPFWFIKNSQLITLYACETESLLLAKLSYTNQPADKLASLSHSFDHENQM</sequence>